<organism evidence="1 2">
    <name type="scientific">Pochonia chlamydosporia 170</name>
    <dbReference type="NCBI Taxonomy" id="1380566"/>
    <lineage>
        <taxon>Eukaryota</taxon>
        <taxon>Fungi</taxon>
        <taxon>Dikarya</taxon>
        <taxon>Ascomycota</taxon>
        <taxon>Pezizomycotina</taxon>
        <taxon>Sordariomycetes</taxon>
        <taxon>Hypocreomycetidae</taxon>
        <taxon>Hypocreales</taxon>
        <taxon>Clavicipitaceae</taxon>
        <taxon>Pochonia</taxon>
    </lineage>
</organism>
<dbReference type="RefSeq" id="XP_018147344.1">
    <property type="nucleotide sequence ID" value="XM_018293375.1"/>
</dbReference>
<name>A0A179FZK5_METCM</name>
<dbReference type="EMBL" id="LSBJ02000002">
    <property type="protein sequence ID" value="OAQ70807.1"/>
    <property type="molecule type" value="Genomic_DNA"/>
</dbReference>
<dbReference type="Proteomes" id="UP000078397">
    <property type="component" value="Unassembled WGS sequence"/>
</dbReference>
<accession>A0A179FZK5</accession>
<keyword evidence="2" id="KW-1185">Reference proteome</keyword>
<gene>
    <name evidence="1" type="ORF">VFPPC_15622</name>
</gene>
<protein>
    <submittedName>
        <fullName evidence="1">Uncharacterized protein</fullName>
    </submittedName>
</protein>
<sequence length="243" mass="26625">MVFLRQVRRSPCAHVHERIDVCVMCLGPKNLKGVSTLSHVSSSAMIVTWSSLVGFTRHSFNVTWTMSNLSLSFSLLAKSLTFSPTAERGRDTHMADGHLWSPYCGLHVTAGANIQSWSPGCHLTSSSKRTLETNSEDTLICLCRNQDFTHRQLATRLSLPTAPKTVKVSLCVPNLAIATEHKSASFPSLSTRSPQGTPPDLLGPQVKRIQAGRKDIESRLVFSEPEAIVKVFQISSSIATPVR</sequence>
<dbReference type="AlphaFoldDB" id="A0A179FZK5"/>
<evidence type="ECO:0000313" key="2">
    <source>
        <dbReference type="Proteomes" id="UP000078397"/>
    </source>
</evidence>
<dbReference type="GeneID" id="28857369"/>
<dbReference type="KEGG" id="pchm:VFPPC_15622"/>
<evidence type="ECO:0000313" key="1">
    <source>
        <dbReference type="EMBL" id="OAQ70807.1"/>
    </source>
</evidence>
<reference evidence="1 2" key="1">
    <citation type="journal article" date="2016" name="PLoS Pathog.">
        <title>Biosynthesis of antibiotic leucinostatins in bio-control fungus Purpureocillium lilacinum and their inhibition on phytophthora revealed by genome mining.</title>
        <authorList>
            <person name="Wang G."/>
            <person name="Liu Z."/>
            <person name="Lin R."/>
            <person name="Li E."/>
            <person name="Mao Z."/>
            <person name="Ling J."/>
            <person name="Yang Y."/>
            <person name="Yin W.B."/>
            <person name="Xie B."/>
        </authorList>
    </citation>
    <scope>NUCLEOTIDE SEQUENCE [LARGE SCALE GENOMIC DNA]</scope>
    <source>
        <strain evidence="1">170</strain>
    </source>
</reference>
<proteinExistence type="predicted"/>
<comment type="caution">
    <text evidence="1">The sequence shown here is derived from an EMBL/GenBank/DDBJ whole genome shotgun (WGS) entry which is preliminary data.</text>
</comment>